<keyword evidence="1" id="KW-0812">Transmembrane</keyword>
<protein>
    <recommendedName>
        <fullName evidence="2">DUF7768 domain-containing protein</fullName>
    </recommendedName>
</protein>
<evidence type="ECO:0000256" key="1">
    <source>
        <dbReference type="SAM" id="Phobius"/>
    </source>
</evidence>
<name>A0A644YGV1_9ZZZZ</name>
<evidence type="ECO:0000313" key="3">
    <source>
        <dbReference type="EMBL" id="MPM25713.1"/>
    </source>
</evidence>
<dbReference type="InterPro" id="IPR056670">
    <property type="entry name" value="DUF7768"/>
</dbReference>
<feature type="transmembrane region" description="Helical" evidence="1">
    <location>
        <begin position="89"/>
        <end position="107"/>
    </location>
</feature>
<accession>A0A644YGV1</accession>
<gene>
    <name evidence="3" type="ORF">SDC9_72213</name>
</gene>
<reference evidence="3" key="1">
    <citation type="submission" date="2019-08" db="EMBL/GenBank/DDBJ databases">
        <authorList>
            <person name="Kucharzyk K."/>
            <person name="Murdoch R.W."/>
            <person name="Higgins S."/>
            <person name="Loffler F."/>
        </authorList>
    </citation>
    <scope>NUCLEOTIDE SEQUENCE</scope>
</reference>
<feature type="transmembrane region" description="Helical" evidence="1">
    <location>
        <begin position="59"/>
        <end position="77"/>
    </location>
</feature>
<keyword evidence="1" id="KW-0472">Membrane</keyword>
<sequence length="144" mass="16663">MRKVIERIDAPLPQSVLMQRKLTSLFGDIDLPVRKVFVCSPYAGCVKENVHNARMYSRFVFLCGCMPITPHLMYPRFLEDKDPKERDAGIQMGLILLNFCNEIWVFGQRISNGMRREIAYAEARGILVRYFSDTCQEVIKRGRG</sequence>
<keyword evidence="1" id="KW-1133">Transmembrane helix</keyword>
<evidence type="ECO:0000259" key="2">
    <source>
        <dbReference type="Pfam" id="PF24963"/>
    </source>
</evidence>
<dbReference type="EMBL" id="VSSQ01004561">
    <property type="protein sequence ID" value="MPM25713.1"/>
    <property type="molecule type" value="Genomic_DNA"/>
</dbReference>
<comment type="caution">
    <text evidence="3">The sequence shown here is derived from an EMBL/GenBank/DDBJ whole genome shotgun (WGS) entry which is preliminary data.</text>
</comment>
<organism evidence="3">
    <name type="scientific">bioreactor metagenome</name>
    <dbReference type="NCBI Taxonomy" id="1076179"/>
    <lineage>
        <taxon>unclassified sequences</taxon>
        <taxon>metagenomes</taxon>
        <taxon>ecological metagenomes</taxon>
    </lineage>
</organism>
<dbReference type="Gene3D" id="3.40.50.10400">
    <property type="entry name" value="Hypothetical protein PA1492"/>
    <property type="match status" value="1"/>
</dbReference>
<dbReference type="Pfam" id="PF24963">
    <property type="entry name" value="DUF7768"/>
    <property type="match status" value="1"/>
</dbReference>
<dbReference type="AlphaFoldDB" id="A0A644YGV1"/>
<feature type="domain" description="DUF7768" evidence="2">
    <location>
        <begin position="35"/>
        <end position="131"/>
    </location>
</feature>
<proteinExistence type="predicted"/>